<dbReference type="PROSITE" id="PS50011">
    <property type="entry name" value="PROTEIN_KINASE_DOM"/>
    <property type="match status" value="1"/>
</dbReference>
<feature type="region of interest" description="Disordered" evidence="5">
    <location>
        <begin position="582"/>
        <end position="908"/>
    </location>
</feature>
<accession>A0A366H3D1</accession>
<feature type="compositionally biased region" description="Low complexity" evidence="5">
    <location>
        <begin position="797"/>
        <end position="806"/>
    </location>
</feature>
<dbReference type="Gene3D" id="1.10.510.10">
    <property type="entry name" value="Transferase(Phosphotransferase) domain 1"/>
    <property type="match status" value="2"/>
</dbReference>
<keyword evidence="7" id="KW-0723">Serine/threonine-protein kinase</keyword>
<name>A0A366H3D1_9BACT</name>
<reference evidence="7 8" key="1">
    <citation type="submission" date="2018-06" db="EMBL/GenBank/DDBJ databases">
        <title>Genomic Encyclopedia of Type Strains, Phase IV (KMG-IV): sequencing the most valuable type-strain genomes for metagenomic binning, comparative biology and taxonomic classification.</title>
        <authorList>
            <person name="Goeker M."/>
        </authorList>
    </citation>
    <scope>NUCLEOTIDE SEQUENCE [LARGE SCALE GENOMIC DNA]</scope>
    <source>
        <strain evidence="7 8">DSM 25532</strain>
    </source>
</reference>
<evidence type="ECO:0000256" key="3">
    <source>
        <dbReference type="ARBA" id="ARBA00022777"/>
    </source>
</evidence>
<dbReference type="InterPro" id="IPR011990">
    <property type="entry name" value="TPR-like_helical_dom_sf"/>
</dbReference>
<keyword evidence="2" id="KW-0547">Nucleotide-binding</keyword>
<dbReference type="Pfam" id="PF00069">
    <property type="entry name" value="Pkinase"/>
    <property type="match status" value="1"/>
</dbReference>
<proteinExistence type="predicted"/>
<sequence>MGVTYLAEDTNLKVRVALKVIRPQLLGDAEVGQRFQREAQAAARLRHPNVAGVYHLGMVDNTFFYAMEFVEGDTVKDRVQRGGPMPIKEALEVTLQVCEALGAAEKHKMVHRDIKPANIMLEPVEDDILRVKLIDFGLAKPLHAEAQNSMALQTQAGIFLGTPVFASPEQVQDVPPDSRSDFYALGLTLWFMLEGRTPFEGSLHKVLFDQVHTAPPLGRLLWVPAEVRDLLGKMLEKEPANRPQTAKELRQKIHDCLRALATSGTSYTEWQQRFQVEGKPYAKPWGMIYEGQDTLSGAVRLHLLRHDRFSDPKALQGVIGDARRAIDIHHPNILRHLTVFPTSGGQGAGWMVVTEHPGNQTLLDHLRKVKQMPLAETIAIVERLASAIDTCLASDLITADLDPAGIFLKQVPRTEIHPLTQTATATSTSTSITSPTTETFEVVPKLSPINYAILTTLRPADETAIGLTQGPFRTEATTPQELVQRLALLAYQCLGGAVPSTWSRVPRFIPLANLTQRQNDTLRTALVDTAWTRAADFVEAFQQTKATPRRTDDTSRITTSSEATVMLTSWRMLADLAAGDSSEFSTEHANEFTGKIEKQEAPVDAAPDTPEESKSSAPEAASQVPAPAETSGEPSEGATATPEASVTPESASVLDSTLGREQTQTWSRVEGSTESTAVEPPAATQSTVAEAQGAATARTATQTLSPNETETIILPSRTAQLPVTSAPPEIREEPTVAKEIASDSEAGDSGATFSAPEISESAIHTESSVEARADAATASAPVAEEPSVNTTEELEAEAAPATSTSSILDVPAEDDAQSSPLTSGVSDRDAGISSSISAPETDARRDTSTAASFTGSESPPPAPPAIVPLTPRPTTATSAVPLPPPARPQHLTSSPSSKALQAGTSRPSSLPGWLLPGVAALVVVILIASIAVWMNDDTDEPEVPDSPPVVVNPPPPPPPVGPTLTELLTTAGDAVTAGNLAALDEALGKIREKYPNQTWESDAAANAFRDKVFRAYHAGKLGDGTEAARKYHDVLIGATLAKESDIPLLKQICTDLSSTEDAGRAEPFEMALLNSLAADPSRNEQRIEEALSLVKKRPNSTVAELARGILSKELEESVDYLEQVPRDPSQVEYLKNALTVLMPRMQEIAEAGVAEAYYILGDKAHKEDKPTLAERNFELAADLGHAPSMRRYGNARTNTVGDRPADMNEAAYYLRLASAQNDLRAKVFLADIYLPAEPTESLPWRGPEAEKLLIEAIKGGVPEADYLYGAMLMDFKPDDAKQPFAQELKGKERWDKVVEHLQKAEAGKVSRAYPALAAALLWHPYKKDIAGAKQTLEKGVQLDPPNPFCMLLLSDLISGHPANNGVRPFTADQIAAAGIYAEPARSGQLRNKAIELLIIAAKKNQADAVQWCEKNGVPYKN</sequence>
<gene>
    <name evidence="7" type="ORF">DES53_11763</name>
</gene>
<dbReference type="GO" id="GO:0004674">
    <property type="term" value="F:protein serine/threonine kinase activity"/>
    <property type="evidence" value="ECO:0007669"/>
    <property type="project" value="UniProtKB-KW"/>
</dbReference>
<dbReference type="SMART" id="SM00220">
    <property type="entry name" value="S_TKc"/>
    <property type="match status" value="1"/>
</dbReference>
<dbReference type="PANTHER" id="PTHR43289">
    <property type="entry name" value="MITOGEN-ACTIVATED PROTEIN KINASE KINASE KINASE 20-RELATED"/>
    <property type="match status" value="1"/>
</dbReference>
<dbReference type="Gene3D" id="1.25.40.10">
    <property type="entry name" value="Tetratricopeptide repeat domain"/>
    <property type="match status" value="1"/>
</dbReference>
<keyword evidence="8" id="KW-1185">Reference proteome</keyword>
<evidence type="ECO:0000256" key="5">
    <source>
        <dbReference type="SAM" id="MobiDB-lite"/>
    </source>
</evidence>
<feature type="domain" description="Protein kinase" evidence="6">
    <location>
        <begin position="1"/>
        <end position="257"/>
    </location>
</feature>
<dbReference type="Proteomes" id="UP000253426">
    <property type="component" value="Unassembled WGS sequence"/>
</dbReference>
<evidence type="ECO:0000256" key="4">
    <source>
        <dbReference type="ARBA" id="ARBA00022840"/>
    </source>
</evidence>
<feature type="compositionally biased region" description="Low complexity" evidence="5">
    <location>
        <begin position="687"/>
        <end position="703"/>
    </location>
</feature>
<evidence type="ECO:0000256" key="1">
    <source>
        <dbReference type="ARBA" id="ARBA00022679"/>
    </source>
</evidence>
<feature type="compositionally biased region" description="Polar residues" evidence="5">
    <location>
        <begin position="642"/>
        <end position="676"/>
    </location>
</feature>
<evidence type="ECO:0000256" key="2">
    <source>
        <dbReference type="ARBA" id="ARBA00022741"/>
    </source>
</evidence>
<dbReference type="InterPro" id="IPR011009">
    <property type="entry name" value="Kinase-like_dom_sf"/>
</dbReference>
<dbReference type="PANTHER" id="PTHR43289:SF6">
    <property type="entry name" value="SERINE_THREONINE-PROTEIN KINASE NEKL-3"/>
    <property type="match status" value="1"/>
</dbReference>
<evidence type="ECO:0000259" key="6">
    <source>
        <dbReference type="PROSITE" id="PS50011"/>
    </source>
</evidence>
<keyword evidence="3 7" id="KW-0418">Kinase</keyword>
<dbReference type="OrthoDB" id="174510at2"/>
<feature type="compositionally biased region" description="Polar residues" evidence="5">
    <location>
        <begin position="890"/>
        <end position="908"/>
    </location>
</feature>
<organism evidence="7 8">
    <name type="scientific">Roseimicrobium gellanilyticum</name>
    <dbReference type="NCBI Taxonomy" id="748857"/>
    <lineage>
        <taxon>Bacteria</taxon>
        <taxon>Pseudomonadati</taxon>
        <taxon>Verrucomicrobiota</taxon>
        <taxon>Verrucomicrobiia</taxon>
        <taxon>Verrucomicrobiales</taxon>
        <taxon>Verrucomicrobiaceae</taxon>
        <taxon>Roseimicrobium</taxon>
    </lineage>
</organism>
<dbReference type="GO" id="GO:0005524">
    <property type="term" value="F:ATP binding"/>
    <property type="evidence" value="ECO:0007669"/>
    <property type="project" value="UniProtKB-KW"/>
</dbReference>
<protein>
    <submittedName>
        <fullName evidence="7">Serine/threonine protein kinase</fullName>
    </submittedName>
</protein>
<comment type="caution">
    <text evidence="7">The sequence shown here is derived from an EMBL/GenBank/DDBJ whole genome shotgun (WGS) entry which is preliminary data.</text>
</comment>
<dbReference type="SUPFAM" id="SSF56112">
    <property type="entry name" value="Protein kinase-like (PK-like)"/>
    <property type="match status" value="2"/>
</dbReference>
<keyword evidence="1" id="KW-0808">Transferase</keyword>
<evidence type="ECO:0000313" key="8">
    <source>
        <dbReference type="Proteomes" id="UP000253426"/>
    </source>
</evidence>
<dbReference type="CDD" id="cd14014">
    <property type="entry name" value="STKc_PknB_like"/>
    <property type="match status" value="1"/>
</dbReference>
<dbReference type="SUPFAM" id="SSF81901">
    <property type="entry name" value="HCP-like"/>
    <property type="match status" value="1"/>
</dbReference>
<feature type="compositionally biased region" description="Polar residues" evidence="5">
    <location>
        <begin position="848"/>
        <end position="857"/>
    </location>
</feature>
<dbReference type="PROSITE" id="PS00108">
    <property type="entry name" value="PROTEIN_KINASE_ST"/>
    <property type="match status" value="1"/>
</dbReference>
<dbReference type="EMBL" id="QNRR01000017">
    <property type="protein sequence ID" value="RBP36352.1"/>
    <property type="molecule type" value="Genomic_DNA"/>
</dbReference>
<dbReference type="InterPro" id="IPR008271">
    <property type="entry name" value="Ser/Thr_kinase_AS"/>
</dbReference>
<dbReference type="Gene3D" id="3.30.200.20">
    <property type="entry name" value="Phosphorylase Kinase, domain 1"/>
    <property type="match status" value="2"/>
</dbReference>
<feature type="compositionally biased region" description="Basic and acidic residues" evidence="5">
    <location>
        <begin position="585"/>
        <end position="601"/>
    </location>
</feature>
<evidence type="ECO:0000313" key="7">
    <source>
        <dbReference type="EMBL" id="RBP36352.1"/>
    </source>
</evidence>
<keyword evidence="4" id="KW-0067">ATP-binding</keyword>
<dbReference type="InterPro" id="IPR000719">
    <property type="entry name" value="Prot_kinase_dom"/>
</dbReference>